<dbReference type="CDD" id="cd00093">
    <property type="entry name" value="HTH_XRE"/>
    <property type="match status" value="1"/>
</dbReference>
<dbReference type="Gene3D" id="1.10.260.40">
    <property type="entry name" value="lambda repressor-like DNA-binding domains"/>
    <property type="match status" value="1"/>
</dbReference>
<dbReference type="InterPro" id="IPR001387">
    <property type="entry name" value="Cro/C1-type_HTH"/>
</dbReference>
<dbReference type="SUPFAM" id="SSF47413">
    <property type="entry name" value="lambda repressor-like DNA-binding domains"/>
    <property type="match status" value="1"/>
</dbReference>
<dbReference type="Proteomes" id="UP001596137">
    <property type="component" value="Unassembled WGS sequence"/>
</dbReference>
<evidence type="ECO:0000259" key="2">
    <source>
        <dbReference type="PROSITE" id="PS50943"/>
    </source>
</evidence>
<evidence type="ECO:0000313" key="3">
    <source>
        <dbReference type="EMBL" id="MFC6079559.1"/>
    </source>
</evidence>
<dbReference type="InterPro" id="IPR010982">
    <property type="entry name" value="Lambda_DNA-bd_dom_sf"/>
</dbReference>
<accession>A0ABW1NA61</accession>
<dbReference type="InterPro" id="IPR043917">
    <property type="entry name" value="DUF5753"/>
</dbReference>
<dbReference type="SMART" id="SM00530">
    <property type="entry name" value="HTH_XRE"/>
    <property type="match status" value="1"/>
</dbReference>
<dbReference type="Pfam" id="PF19054">
    <property type="entry name" value="DUF5753"/>
    <property type="match status" value="1"/>
</dbReference>
<dbReference type="EMBL" id="JBHSRF010000001">
    <property type="protein sequence ID" value="MFC6079559.1"/>
    <property type="molecule type" value="Genomic_DNA"/>
</dbReference>
<proteinExistence type="predicted"/>
<name>A0ABW1NA61_9ACTN</name>
<keyword evidence="4" id="KW-1185">Reference proteome</keyword>
<dbReference type="RefSeq" id="WP_380745731.1">
    <property type="nucleotide sequence ID" value="NZ_JBHSRF010000001.1"/>
</dbReference>
<dbReference type="Pfam" id="PF13560">
    <property type="entry name" value="HTH_31"/>
    <property type="match status" value="1"/>
</dbReference>
<feature type="compositionally biased region" description="Pro residues" evidence="1">
    <location>
        <begin position="1"/>
        <end position="17"/>
    </location>
</feature>
<reference evidence="4" key="1">
    <citation type="journal article" date="2019" name="Int. J. Syst. Evol. Microbiol.">
        <title>The Global Catalogue of Microorganisms (GCM) 10K type strain sequencing project: providing services to taxonomists for standard genome sequencing and annotation.</title>
        <authorList>
            <consortium name="The Broad Institute Genomics Platform"/>
            <consortium name="The Broad Institute Genome Sequencing Center for Infectious Disease"/>
            <person name="Wu L."/>
            <person name="Ma J."/>
        </authorList>
    </citation>
    <scope>NUCLEOTIDE SEQUENCE [LARGE SCALE GENOMIC DNA]</scope>
    <source>
        <strain evidence="4">JCM 30346</strain>
    </source>
</reference>
<evidence type="ECO:0000313" key="4">
    <source>
        <dbReference type="Proteomes" id="UP001596137"/>
    </source>
</evidence>
<evidence type="ECO:0000256" key="1">
    <source>
        <dbReference type="SAM" id="MobiDB-lite"/>
    </source>
</evidence>
<feature type="region of interest" description="Disordered" evidence="1">
    <location>
        <begin position="1"/>
        <end position="20"/>
    </location>
</feature>
<comment type="caution">
    <text evidence="3">The sequence shown here is derived from an EMBL/GenBank/DDBJ whole genome shotgun (WGS) entry which is preliminary data.</text>
</comment>
<gene>
    <name evidence="3" type="ORF">ACFP1K_00170</name>
</gene>
<feature type="domain" description="HTH cro/C1-type" evidence="2">
    <location>
        <begin position="27"/>
        <end position="82"/>
    </location>
</feature>
<organism evidence="3 4">
    <name type="scientific">Sphaerisporangium aureirubrum</name>
    <dbReference type="NCBI Taxonomy" id="1544736"/>
    <lineage>
        <taxon>Bacteria</taxon>
        <taxon>Bacillati</taxon>
        <taxon>Actinomycetota</taxon>
        <taxon>Actinomycetes</taxon>
        <taxon>Streptosporangiales</taxon>
        <taxon>Streptosporangiaceae</taxon>
        <taxon>Sphaerisporangium</taxon>
    </lineage>
</organism>
<dbReference type="PROSITE" id="PS50943">
    <property type="entry name" value="HTH_CROC1"/>
    <property type="match status" value="1"/>
</dbReference>
<protein>
    <submittedName>
        <fullName evidence="3">Scr1 family TA system antitoxin-like transcriptional regulator</fullName>
    </submittedName>
</protein>
<sequence length="283" mass="32272">MNTTPPPDPPPTKPEIPSPVARFGGEIRRLRESAGLSQDALATRLGCTQTQVSRLELGLRRPHRDHAEILDRVFGLSDKGYFALLYRRILSHPEGPRWWLDWPEEIEPRATVIRSWDPLLIPGLLQTESYARHLLIREPRVTPDEVERRTHARMQRRAVLDRHDPPLFVTLMDEGVLRRRIGAAPEVMREQLTFLIEIATRTNVTIQVVDAECVSGLLGAFMIAQLPDGEPDTVYADSPAEGLLTSAPDVVSMLWSRYELIRAWAYPEHVSLQKIKDVMDQWT</sequence>